<organism evidence="3 4">
    <name type="scientific">Tieghemostelium lacteum</name>
    <name type="common">Slime mold</name>
    <name type="synonym">Dictyostelium lacteum</name>
    <dbReference type="NCBI Taxonomy" id="361077"/>
    <lineage>
        <taxon>Eukaryota</taxon>
        <taxon>Amoebozoa</taxon>
        <taxon>Evosea</taxon>
        <taxon>Eumycetozoa</taxon>
        <taxon>Dictyostelia</taxon>
        <taxon>Dictyosteliales</taxon>
        <taxon>Raperosteliaceae</taxon>
        <taxon>Tieghemostelium</taxon>
    </lineage>
</organism>
<dbReference type="PANTHER" id="PTHR11138:SF5">
    <property type="entry name" value="METHIONYL-TRNA FORMYLTRANSFERASE, MITOCHONDRIAL"/>
    <property type="match status" value="1"/>
</dbReference>
<evidence type="ECO:0000256" key="1">
    <source>
        <dbReference type="ARBA" id="ARBA00012261"/>
    </source>
</evidence>
<keyword evidence="4" id="KW-1185">Reference proteome</keyword>
<dbReference type="GO" id="GO:0005739">
    <property type="term" value="C:mitochondrion"/>
    <property type="evidence" value="ECO:0007669"/>
    <property type="project" value="TreeGrafter"/>
</dbReference>
<dbReference type="PANTHER" id="PTHR11138">
    <property type="entry name" value="METHIONYL-TRNA FORMYLTRANSFERASE"/>
    <property type="match status" value="1"/>
</dbReference>
<dbReference type="EMBL" id="LODT01000047">
    <property type="protein sequence ID" value="KYQ88842.1"/>
    <property type="molecule type" value="Genomic_DNA"/>
</dbReference>
<comment type="caution">
    <text evidence="3">The sequence shown here is derived from an EMBL/GenBank/DDBJ whole genome shotgun (WGS) entry which is preliminary data.</text>
</comment>
<evidence type="ECO:0000313" key="3">
    <source>
        <dbReference type="EMBL" id="KYQ88842.1"/>
    </source>
</evidence>
<accession>A0A151Z4E7</accession>
<gene>
    <name evidence="3" type="ORF">DLAC_10644</name>
</gene>
<evidence type="ECO:0000259" key="2">
    <source>
        <dbReference type="Pfam" id="PF00551"/>
    </source>
</evidence>
<name>A0A151Z4E7_TIELA</name>
<dbReference type="InterPro" id="IPR041711">
    <property type="entry name" value="Met-tRNA-FMT_N"/>
</dbReference>
<dbReference type="FunCoup" id="A0A151Z4E7">
    <property type="interactions" value="196"/>
</dbReference>
<protein>
    <recommendedName>
        <fullName evidence="1">methionyl-tRNA formyltransferase</fullName>
        <ecNumber evidence="1">2.1.2.9</ecNumber>
    </recommendedName>
</protein>
<feature type="domain" description="Formyl transferase N-terminal" evidence="2">
    <location>
        <begin position="37"/>
        <end position="199"/>
    </location>
</feature>
<keyword evidence="3" id="KW-0808">Transferase</keyword>
<dbReference type="OrthoDB" id="10268103at2759"/>
<dbReference type="Pfam" id="PF00551">
    <property type="entry name" value="Formyl_trans_N"/>
    <property type="match status" value="1"/>
</dbReference>
<dbReference type="InterPro" id="IPR036477">
    <property type="entry name" value="Formyl_transf_N_sf"/>
</dbReference>
<dbReference type="GO" id="GO:0004479">
    <property type="term" value="F:methionyl-tRNA formyltransferase activity"/>
    <property type="evidence" value="ECO:0007669"/>
    <property type="project" value="UniProtKB-EC"/>
</dbReference>
<sequence length="409" mass="46541">MINRNLRIIKNSIGFRYYCQSNGVNSGTTIIKRPPYKILFFGTDQVSINTLKALHNNQKQIDSKYSNLVSELQVVCPKSDKKELVEEYAKDNQIKIHYPDAITGMKNFTVPPSTSDSDSQFDLAVVVSFGYFIPKKVLNEFKYGGINMHPSLLPRHRGAAPIYHTILSGDEEAGVSIIGLHAEKFDAGNILMQVKHEIPKDILYTPLLKELSLLGSDCVMKTLEQFPRFYRDSITQSENGKTQANKVDKTMTKLEFANKTMNEIWTLYRAFSDNIGIYSMSYSKKYKTEKRLWIKGMVVPPTSNAFESSKNSQEIYSQLEKDALPLLEKKQKIQDIPYGGYFIEIDNKDKNSLWKGIMWIRCKDGWIGVTHVYEEGKKNDRVKSSEFLFGKGIVSPLSDAIVPPSQVLL</sequence>
<evidence type="ECO:0000313" key="4">
    <source>
        <dbReference type="Proteomes" id="UP000076078"/>
    </source>
</evidence>
<proteinExistence type="predicted"/>
<dbReference type="EC" id="2.1.2.9" evidence="1"/>
<dbReference type="SUPFAM" id="SSF53328">
    <property type="entry name" value="Formyltransferase"/>
    <property type="match status" value="1"/>
</dbReference>
<dbReference type="Proteomes" id="UP000076078">
    <property type="component" value="Unassembled WGS sequence"/>
</dbReference>
<dbReference type="STRING" id="361077.A0A151Z4E7"/>
<dbReference type="AlphaFoldDB" id="A0A151Z4E7"/>
<dbReference type="Gene3D" id="3.40.50.12230">
    <property type="match status" value="1"/>
</dbReference>
<dbReference type="CDD" id="cd08646">
    <property type="entry name" value="FMT_core_Met-tRNA-FMT_N"/>
    <property type="match status" value="1"/>
</dbReference>
<reference evidence="3 4" key="1">
    <citation type="submission" date="2015-12" db="EMBL/GenBank/DDBJ databases">
        <title>Dictyostelia acquired genes for synthesis and detection of signals that induce cell-type specialization by lateral gene transfer from prokaryotes.</title>
        <authorList>
            <person name="Gloeckner G."/>
            <person name="Schaap P."/>
        </authorList>
    </citation>
    <scope>NUCLEOTIDE SEQUENCE [LARGE SCALE GENOMIC DNA]</scope>
    <source>
        <strain evidence="3 4">TK</strain>
    </source>
</reference>
<dbReference type="OMA" id="GGINMHP"/>
<dbReference type="InParanoid" id="A0A151Z4E7"/>
<dbReference type="InterPro" id="IPR002376">
    <property type="entry name" value="Formyl_transf_N"/>
</dbReference>